<dbReference type="InterPro" id="IPR027417">
    <property type="entry name" value="P-loop_NTPase"/>
</dbReference>
<evidence type="ECO:0000256" key="1">
    <source>
        <dbReference type="ARBA" id="ARBA00004202"/>
    </source>
</evidence>
<evidence type="ECO:0000313" key="12">
    <source>
        <dbReference type="EMBL" id="BAY82229.1"/>
    </source>
</evidence>
<dbReference type="AlphaFoldDB" id="A0A1Z4LM05"/>
<dbReference type="Pfam" id="PF00005">
    <property type="entry name" value="ABC_tran"/>
    <property type="match status" value="1"/>
</dbReference>
<name>A0A1Z4LM05_9CYAN</name>
<evidence type="ECO:0000256" key="8">
    <source>
        <dbReference type="ARBA" id="ARBA00023136"/>
    </source>
</evidence>
<gene>
    <name evidence="12" type="ORF">NIES267_17080</name>
</gene>
<comment type="function">
    <text evidence="9">Probably part of an ABC transporter complex. Responsible for energy coupling to the transport system.</text>
</comment>
<evidence type="ECO:0000256" key="7">
    <source>
        <dbReference type="ARBA" id="ARBA00022967"/>
    </source>
</evidence>
<dbReference type="SMART" id="SM00382">
    <property type="entry name" value="AAA"/>
    <property type="match status" value="1"/>
</dbReference>
<proteinExistence type="inferred from homology"/>
<dbReference type="InterPro" id="IPR015856">
    <property type="entry name" value="ABC_transpr_CbiO/EcfA_su"/>
</dbReference>
<dbReference type="NCBIfam" id="TIGR01166">
    <property type="entry name" value="cbiO"/>
    <property type="match status" value="1"/>
</dbReference>
<comment type="similarity">
    <text evidence="2 10">Belongs to the ABC transporter superfamily.</text>
</comment>
<dbReference type="Gene3D" id="3.40.50.300">
    <property type="entry name" value="P-loop containing nucleotide triphosphate hydrolases"/>
    <property type="match status" value="1"/>
</dbReference>
<evidence type="ECO:0000256" key="3">
    <source>
        <dbReference type="ARBA" id="ARBA00022448"/>
    </source>
</evidence>
<dbReference type="GO" id="GO:0005524">
    <property type="term" value="F:ATP binding"/>
    <property type="evidence" value="ECO:0007669"/>
    <property type="project" value="UniProtKB-UniRule"/>
</dbReference>
<evidence type="ECO:0000256" key="9">
    <source>
        <dbReference type="ARBA" id="ARBA00025157"/>
    </source>
</evidence>
<keyword evidence="6 10" id="KW-0067">ATP-binding</keyword>
<evidence type="ECO:0000313" key="13">
    <source>
        <dbReference type="Proteomes" id="UP000218418"/>
    </source>
</evidence>
<dbReference type="GO" id="GO:0016887">
    <property type="term" value="F:ATP hydrolysis activity"/>
    <property type="evidence" value="ECO:0007669"/>
    <property type="project" value="InterPro"/>
</dbReference>
<keyword evidence="5 10" id="KW-0547">Nucleotide-binding</keyword>
<evidence type="ECO:0000259" key="11">
    <source>
        <dbReference type="PROSITE" id="PS50893"/>
    </source>
</evidence>
<dbReference type="InterPro" id="IPR003439">
    <property type="entry name" value="ABC_transporter-like_ATP-bd"/>
</dbReference>
<evidence type="ECO:0000256" key="5">
    <source>
        <dbReference type="ARBA" id="ARBA00022741"/>
    </source>
</evidence>
<dbReference type="InterPro" id="IPR005876">
    <property type="entry name" value="Co_trans_ATP-bd"/>
</dbReference>
<dbReference type="PROSITE" id="PS00211">
    <property type="entry name" value="ABC_TRANSPORTER_1"/>
    <property type="match status" value="1"/>
</dbReference>
<dbReference type="GO" id="GO:0042626">
    <property type="term" value="F:ATPase-coupled transmembrane transporter activity"/>
    <property type="evidence" value="ECO:0007669"/>
    <property type="project" value="TreeGrafter"/>
</dbReference>
<dbReference type="PANTHER" id="PTHR43553">
    <property type="entry name" value="HEAVY METAL TRANSPORTER"/>
    <property type="match status" value="1"/>
</dbReference>
<keyword evidence="4 10" id="KW-1003">Cell membrane</keyword>
<dbReference type="InterPro" id="IPR017871">
    <property type="entry name" value="ABC_transporter-like_CS"/>
</dbReference>
<comment type="subcellular location">
    <subcellularLocation>
        <location evidence="1 10">Cell membrane</location>
        <topology evidence="1 10">Peripheral membrane protein</topology>
    </subcellularLocation>
</comment>
<dbReference type="FunFam" id="3.40.50.300:FF:000224">
    <property type="entry name" value="Energy-coupling factor transporter ATP-binding protein EcfA"/>
    <property type="match status" value="1"/>
</dbReference>
<feature type="domain" description="ABC transporter" evidence="11">
    <location>
        <begin position="6"/>
        <end position="242"/>
    </location>
</feature>
<evidence type="ECO:0000256" key="10">
    <source>
        <dbReference type="RuleBase" id="RU364103"/>
    </source>
</evidence>
<evidence type="ECO:0000256" key="6">
    <source>
        <dbReference type="ARBA" id="ARBA00022840"/>
    </source>
</evidence>
<dbReference type="OrthoDB" id="9784332at2"/>
<keyword evidence="8 10" id="KW-0472">Membrane</keyword>
<evidence type="ECO:0000256" key="4">
    <source>
        <dbReference type="ARBA" id="ARBA00022475"/>
    </source>
</evidence>
<dbReference type="SUPFAM" id="SSF52540">
    <property type="entry name" value="P-loop containing nucleoside triphosphate hydrolases"/>
    <property type="match status" value="1"/>
</dbReference>
<dbReference type="Proteomes" id="UP000218418">
    <property type="component" value="Chromosome"/>
</dbReference>
<comment type="function">
    <text evidence="10">Part of an ABC transporter complex. Responsible for energy coupling to the transport system.</text>
</comment>
<dbReference type="PROSITE" id="PS50893">
    <property type="entry name" value="ABC_TRANSPORTER_2"/>
    <property type="match status" value="1"/>
</dbReference>
<keyword evidence="3 10" id="KW-0813">Transport</keyword>
<keyword evidence="13" id="KW-1185">Reference proteome</keyword>
<keyword evidence="7" id="KW-1278">Translocase</keyword>
<dbReference type="GO" id="GO:0043190">
    <property type="term" value="C:ATP-binding cassette (ABC) transporter complex"/>
    <property type="evidence" value="ECO:0007669"/>
    <property type="project" value="TreeGrafter"/>
</dbReference>
<protein>
    <recommendedName>
        <fullName evidence="10">ABC transporter ATP-binding protein</fullName>
    </recommendedName>
</protein>
<sequence>MQEYLLEFDQVHYTYPGARESSLNGLTLNIPFGKKCALIGQNGCGKTTLFLLANGLYKPNSGIVRWHGKPLRYDRNYLSNLRQEVGLIFQDPEQQLVASTIEEDISYGLCNLNLPPEEIVLRVEEILKELRLEELAQRPVHHLSLGQKKRVSIADVMVLRPKLLLLDEPTAYLDIKHTRQLIKTLEKIHQDGTTLLMSTHDLDLVYRWADWIFVMDKGQLIFEGKPKDVFARGELLEELDLGLPLIYQLLFDENLSAEEKAVVEKLRERLLNM</sequence>
<dbReference type="EMBL" id="AP018227">
    <property type="protein sequence ID" value="BAY82229.1"/>
    <property type="molecule type" value="Genomic_DNA"/>
</dbReference>
<dbReference type="GO" id="GO:0006824">
    <property type="term" value="P:cobalt ion transport"/>
    <property type="evidence" value="ECO:0007669"/>
    <property type="project" value="InterPro"/>
</dbReference>
<dbReference type="CDD" id="cd03225">
    <property type="entry name" value="ABC_cobalt_CbiO_domain1"/>
    <property type="match status" value="1"/>
</dbReference>
<accession>A0A1Z4LM05</accession>
<organism evidence="12 13">
    <name type="scientific">Calothrix parasitica NIES-267</name>
    <dbReference type="NCBI Taxonomy" id="1973488"/>
    <lineage>
        <taxon>Bacteria</taxon>
        <taxon>Bacillati</taxon>
        <taxon>Cyanobacteriota</taxon>
        <taxon>Cyanophyceae</taxon>
        <taxon>Nostocales</taxon>
        <taxon>Calotrichaceae</taxon>
        <taxon>Calothrix</taxon>
    </lineage>
</organism>
<reference evidence="12 13" key="1">
    <citation type="submission" date="2017-06" db="EMBL/GenBank/DDBJ databases">
        <title>Genome sequencing of cyanobaciteial culture collection at National Institute for Environmental Studies (NIES).</title>
        <authorList>
            <person name="Hirose Y."/>
            <person name="Shimura Y."/>
            <person name="Fujisawa T."/>
            <person name="Nakamura Y."/>
            <person name="Kawachi M."/>
        </authorList>
    </citation>
    <scope>NUCLEOTIDE SEQUENCE [LARGE SCALE GENOMIC DNA]</scope>
    <source>
        <strain evidence="12 13">NIES-267</strain>
    </source>
</reference>
<dbReference type="InterPro" id="IPR050095">
    <property type="entry name" value="ECF_ABC_transporter_ATP-bd"/>
</dbReference>
<evidence type="ECO:0000256" key="2">
    <source>
        <dbReference type="ARBA" id="ARBA00005417"/>
    </source>
</evidence>
<dbReference type="InterPro" id="IPR003593">
    <property type="entry name" value="AAA+_ATPase"/>
</dbReference>